<feature type="compositionally biased region" description="Basic residues" evidence="1">
    <location>
        <begin position="1023"/>
        <end position="1032"/>
    </location>
</feature>
<feature type="region of interest" description="Disordered" evidence="1">
    <location>
        <begin position="1423"/>
        <end position="1480"/>
    </location>
</feature>
<dbReference type="InterPro" id="IPR026153">
    <property type="entry name" value="Treslin"/>
</dbReference>
<feature type="compositionally biased region" description="Low complexity" evidence="1">
    <location>
        <begin position="973"/>
        <end position="988"/>
    </location>
</feature>
<feature type="region of interest" description="Disordered" evidence="1">
    <location>
        <begin position="1862"/>
        <end position="1901"/>
    </location>
</feature>
<reference evidence="4" key="1">
    <citation type="submission" date="2025-08" db="UniProtKB">
        <authorList>
            <consortium name="RefSeq"/>
        </authorList>
    </citation>
    <scope>IDENTIFICATION</scope>
    <source>
        <tissue evidence="4">Gonads</tissue>
    </source>
</reference>
<organism evidence="3 4">
    <name type="scientific">Lingula anatina</name>
    <name type="common">Brachiopod</name>
    <name type="synonym">Lingula unguis</name>
    <dbReference type="NCBI Taxonomy" id="7574"/>
    <lineage>
        <taxon>Eukaryota</taxon>
        <taxon>Metazoa</taxon>
        <taxon>Spiralia</taxon>
        <taxon>Lophotrochozoa</taxon>
        <taxon>Brachiopoda</taxon>
        <taxon>Linguliformea</taxon>
        <taxon>Lingulata</taxon>
        <taxon>Lingulida</taxon>
        <taxon>Linguloidea</taxon>
        <taxon>Lingulidae</taxon>
        <taxon>Lingula</taxon>
    </lineage>
</organism>
<evidence type="ECO:0000256" key="1">
    <source>
        <dbReference type="SAM" id="MobiDB-lite"/>
    </source>
</evidence>
<dbReference type="GO" id="GO:0003682">
    <property type="term" value="F:chromatin binding"/>
    <property type="evidence" value="ECO:0007669"/>
    <property type="project" value="TreeGrafter"/>
</dbReference>
<dbReference type="GO" id="GO:0030174">
    <property type="term" value="P:regulation of DNA-templated DNA replication initiation"/>
    <property type="evidence" value="ECO:0007669"/>
    <property type="project" value="TreeGrafter"/>
</dbReference>
<dbReference type="GeneID" id="106164974"/>
<feature type="compositionally biased region" description="Basic and acidic residues" evidence="1">
    <location>
        <begin position="1271"/>
        <end position="1288"/>
    </location>
</feature>
<feature type="compositionally biased region" description="Basic residues" evidence="1">
    <location>
        <begin position="1111"/>
        <end position="1127"/>
    </location>
</feature>
<dbReference type="KEGG" id="lak:106164974"/>
<dbReference type="GO" id="GO:0006260">
    <property type="term" value="P:DNA replication"/>
    <property type="evidence" value="ECO:0007669"/>
    <property type="project" value="InterPro"/>
</dbReference>
<feature type="compositionally biased region" description="Polar residues" evidence="1">
    <location>
        <begin position="1502"/>
        <end position="1515"/>
    </location>
</feature>
<dbReference type="STRING" id="7574.A0A1S3IKX9"/>
<keyword evidence="3" id="KW-1185">Reference proteome</keyword>
<dbReference type="Proteomes" id="UP000085678">
    <property type="component" value="Unplaced"/>
</dbReference>
<dbReference type="GO" id="GO:0005634">
    <property type="term" value="C:nucleus"/>
    <property type="evidence" value="ECO:0007669"/>
    <property type="project" value="InterPro"/>
</dbReference>
<feature type="region of interest" description="Disordered" evidence="1">
    <location>
        <begin position="1571"/>
        <end position="1685"/>
    </location>
</feature>
<dbReference type="RefSeq" id="XP_013398872.1">
    <property type="nucleotide sequence ID" value="XM_013543418.2"/>
</dbReference>
<sequence>MSATGDEFQVVFVIDVKGRHEKGAGECRTDNTIKSIQLAVLKLLTYFTNKNTRSVLKWGVKYYNFCGKSEQIRKYGFKDFSGKTYEEFEAEVERLLHSERLKLENRVKSPHKNKLKQMQTLIDEDSIYNDINLIGDADDEKHPSMKIREALQQAANEFHWDRPLSVLGSPVRGKRSQHAVTVADNIRGLTGNHIFLFAACPQSSSDLCRFTECYRDDFQPHRNAFITRNLERDLQLSRKIDVHWINIVDNPVKTKDFHGIETVDRIFCELRGGVLPIETVVQLNTSVGHVLLPFSIQRQHSSEFLEYSDDGATSSCRSEDKRSCFSLPFSSVLDHYLTKRKGDTDKSQQQKSKAYTLLCNQSDGNADVVCALCLQPMFSPVNHRFTDSADNNAAKKFVVRMPSEVELKIQSVDSETPEVCSMITVNTADTAVTADMVQDQDRVVSEVVPAGFKCNTYQICGTIETGSLPLDWFDCDRVYCCTGNTFDTRRGIVLDEASETFQALLMELFKQKLNLVLEDSSRGVFPSKIMLQPLTPLSATLTTIRPAMVLQLEKLLSLPRPDNTAQSAGLQHFVTKSVKHIQSILRPAVPQSVSTLAQEEAMSHQSDHYVFHCGTLEQWHLAGNHSKVNDFVQEFRTSSFGKRCSTELQKKLAKYYQKADQPKTMKGPMELEEMFSTAKQNNVVGDGKNQKKQLERLASSIKTTRGKHLVDTINHIKTNQKKGESESNSNVIDEGEIRQKKLEAKVKERRDKIQANVAKHDFTEERDLLKSLHENYTQCISGNISPISCAQSLVNVIVHFSKSFYPDKYSEKSRGLLTDHFLKSYKSLRDNHMSENGENETMKIAEYQLQVLMRIELESALHNGEEEVGDAWVEEVANMLRRAAFSSDPAFLPQFLKEVVLENYVYVLPKTVGRIYEELMTEPPEEYAYLFSCENSDKDDSMNQSNPSIAEPPAPMSLRSASSIGSCSNDPWSNKSGSRSRSLVSHSSFTDASLKRQIMIPQVKKPKVEKAKVRGARPVTRSSAKKRSARKKKIIGPQMEVTKVKRNLFLGGDVAGQTFKAKTNRLERRHTMAAIPTNASHTPKKHSTPRKQTPVKTPRKTPNKMNTPKKVSPRHARHSRKARSRHCSGHIVKEHHILKTKMVSETPRHKQVAMALRKQERQQSETLQDVVVVEESPEKDLLVKSADLNASSLLNGSQKVKCKVQGKSILARRGSFYSEASRTLQKHRELAKRIAGHQPVIPLHPEMKLKLKTPVRKRGDFLLSQIRKSSEKKIENAGESQDLKKSTPDKTGNCTQVTNSTTAVTPRRATKKALFLSPVRTPTRTKTPTPRSSTQEETSCHTSLTPRKTPKKTGTPSSVKRAVFNKLATTPVKTYQETPVSCSTKVSNVCISETPSKLTNPDFVSPAKQTEFEWLTWVSTTPQKAGSGISLEQSSFADTPSKNTRSRTEVGQYDELGDKNGASRCQTDEGLSDIHNKESNALTEAVKPAKLKVERQCATDSEQLTELDTTNQSKTSKVHRKQSERRAASNSTKSRKKLDSSSGVESENDTTPMKGQLSIKTFLQHTPPQETLLSSASPFTPPPIRVQTTPDTFDKWHRRKSRHGLHSPAAVKTKAASSIFNTQPCQAKETGSKRQKSRRSISNGPSPSHGNLGNYGEGNVIAKDDDSETAEKGCKDNSMLSQNQNENSSLSFHDYMVFLSPSHRKTRKAAQEGKMSDDESVIHFKAAEDQGYSLFDPESAIQYNINVAKRVLKSSNEISEGTTIEKEVCRKDIQEAEEDSLLSNKEFAEKRRVLKRHSRSFDSQSSKESFNTQGWLPERVSRGHVKDTVVEPHQTKRSPPVLAGDICRDVSSDDSLKENKVLSRKRTWTSPNEMRTSKRLRTNTQSSHFDTEDSSDSISMESGDEFLNENETNSTFSYSSHKRAVMVQNTTNSDLLLDGVEAVGSPMHQRIYSLRKGRLRSFSSDVCHIVSGSSHHCDELNSNVENSISKPYIQSSKGKSVSDVADLQTASPQGSEKQSSPKYSPVSAIGLLGLMNSPIINTSNVGAKLEVNKVGESEQRPRSRRTLNMKSANN</sequence>
<dbReference type="Pfam" id="PF21855">
    <property type="entry name" value="Treslin_STD"/>
    <property type="match status" value="1"/>
</dbReference>
<feature type="domain" description="Treslin STD" evidence="2">
    <location>
        <begin position="767"/>
        <end position="919"/>
    </location>
</feature>
<dbReference type="OMA" id="FHASWLE"/>
<feature type="compositionally biased region" description="Basic and acidic residues" evidence="1">
    <location>
        <begin position="2051"/>
        <end position="2061"/>
    </location>
</feature>
<feature type="region of interest" description="Disordered" evidence="1">
    <location>
        <begin position="1271"/>
        <end position="1358"/>
    </location>
</feature>
<feature type="region of interest" description="Disordered" evidence="1">
    <location>
        <begin position="1994"/>
        <end position="2023"/>
    </location>
</feature>
<dbReference type="PANTHER" id="PTHR21556">
    <property type="entry name" value="TRESLIN"/>
    <property type="match status" value="1"/>
</dbReference>
<evidence type="ECO:0000313" key="3">
    <source>
        <dbReference type="Proteomes" id="UP000085678"/>
    </source>
</evidence>
<name>A0A1S3IKX9_LINAN</name>
<feature type="compositionally biased region" description="Low complexity" evidence="1">
    <location>
        <begin position="1317"/>
        <end position="1333"/>
    </location>
</feature>
<feature type="region of interest" description="Disordered" evidence="1">
    <location>
        <begin position="2051"/>
        <end position="2074"/>
    </location>
</feature>
<feature type="compositionally biased region" description="Polar residues" evidence="1">
    <location>
        <begin position="1289"/>
        <end position="1304"/>
    </location>
</feature>
<feature type="compositionally biased region" description="Basic residues" evidence="1">
    <location>
        <begin position="1596"/>
        <end position="1605"/>
    </location>
</feature>
<dbReference type="InParanoid" id="A0A1S3IKX9"/>
<gene>
    <name evidence="4" type="primary">LOC106164974</name>
</gene>
<feature type="compositionally biased region" description="Polar residues" evidence="1">
    <location>
        <begin position="1423"/>
        <end position="1443"/>
    </location>
</feature>
<protein>
    <submittedName>
        <fullName evidence="4">Uncharacterized protein LOC106164974</fullName>
    </submittedName>
</protein>
<dbReference type="InterPro" id="IPR053920">
    <property type="entry name" value="Treslin_STD"/>
</dbReference>
<evidence type="ECO:0000259" key="2">
    <source>
        <dbReference type="Pfam" id="PF21855"/>
    </source>
</evidence>
<feature type="compositionally biased region" description="Polar residues" evidence="1">
    <location>
        <begin position="1335"/>
        <end position="1344"/>
    </location>
</feature>
<feature type="region of interest" description="Disordered" evidence="1">
    <location>
        <begin position="1502"/>
        <end position="1553"/>
    </location>
</feature>
<evidence type="ECO:0000313" key="4">
    <source>
        <dbReference type="RefSeq" id="XP_013398872.1"/>
    </source>
</evidence>
<feature type="compositionally biased region" description="Polar residues" evidence="1">
    <location>
        <begin position="1540"/>
        <end position="1553"/>
    </location>
</feature>
<dbReference type="GO" id="GO:0033314">
    <property type="term" value="P:mitotic DNA replication checkpoint signaling"/>
    <property type="evidence" value="ECO:0007669"/>
    <property type="project" value="InterPro"/>
</dbReference>
<dbReference type="GO" id="GO:0010212">
    <property type="term" value="P:response to ionizing radiation"/>
    <property type="evidence" value="ECO:0007669"/>
    <property type="project" value="InterPro"/>
</dbReference>
<feature type="region of interest" description="Disordered" evidence="1">
    <location>
        <begin position="1078"/>
        <end position="1127"/>
    </location>
</feature>
<feature type="compositionally biased region" description="Polar residues" evidence="1">
    <location>
        <begin position="1615"/>
        <end position="1625"/>
    </location>
</feature>
<dbReference type="GO" id="GO:0007095">
    <property type="term" value="P:mitotic G2 DNA damage checkpoint signaling"/>
    <property type="evidence" value="ECO:0007669"/>
    <property type="project" value="TreeGrafter"/>
</dbReference>
<dbReference type="OrthoDB" id="5812172at2759"/>
<accession>A0A1S3IKX9</accession>
<dbReference type="PANTHER" id="PTHR21556:SF2">
    <property type="entry name" value="TRESLIN"/>
    <property type="match status" value="1"/>
</dbReference>
<feature type="compositionally biased region" description="Polar residues" evidence="1">
    <location>
        <begin position="2008"/>
        <end position="2022"/>
    </location>
</feature>
<feature type="compositionally biased region" description="Polar residues" evidence="1">
    <location>
        <begin position="959"/>
        <end position="972"/>
    </location>
</feature>
<feature type="region of interest" description="Disordered" evidence="1">
    <location>
        <begin position="1006"/>
        <end position="1032"/>
    </location>
</feature>
<feature type="compositionally biased region" description="Polar residues" evidence="1">
    <location>
        <begin position="1640"/>
        <end position="1651"/>
    </location>
</feature>
<proteinExistence type="predicted"/>
<feature type="region of interest" description="Disordered" evidence="1">
    <location>
        <begin position="938"/>
        <end position="988"/>
    </location>
</feature>